<proteinExistence type="predicted"/>
<dbReference type="EMBL" id="CP163441">
    <property type="protein sequence ID" value="XDQ40978.1"/>
    <property type="molecule type" value="Genomic_DNA"/>
</dbReference>
<name>A0AB39QCE4_9ACTN</name>
<dbReference type="RefSeq" id="WP_369220725.1">
    <property type="nucleotide sequence ID" value="NZ_CP163441.1"/>
</dbReference>
<feature type="transmembrane region" description="Helical" evidence="2">
    <location>
        <begin position="60"/>
        <end position="78"/>
    </location>
</feature>
<evidence type="ECO:0000256" key="1">
    <source>
        <dbReference type="SAM" id="MobiDB-lite"/>
    </source>
</evidence>
<evidence type="ECO:0000256" key="2">
    <source>
        <dbReference type="SAM" id="Phobius"/>
    </source>
</evidence>
<sequence length="512" mass="57438">MQAPVEEQHRFQAVAWHAIRRGGVWVLLELACKGLSQCCVTLAVVIIVGDLQKRQLSLRSYLVLFTTIGLSLSAMSLARRLAMVRRRKLTGSSPSAGEGPAKYRYVLYLRPFGEDRKLFDIDPEARVGNLPLTLLPRIFGWFSAAAVDSDATWEERVVRIFCRFGKVVAGGNPFDPEPFPGAERFDLPEKGWEPRVTKAVRRARLVLIVAGIDSAAGSAAGTLWEYTEAVRLLEPSRLVLLVCGDTQEYDRFRAGAEAAFAQRAGEFPHLGRERPRLPDCPGLHRPKRLRRPHPLRGLIWFDELWTAEFVRFDPTRERGLTEYRRWRATLRHQIAPVMACIEERLPGTAVVTDTKRKGIVERLSPTYLSMAWTTSILWPLSAGFTMWQRLALVVSSVVFPLGYHRLERVDVPSHTRAGLEVRLSSDKNRSGEDARRKTRTAPSPEWGITQQWLIGNSVLALAGFIGIMLGAYIKGEPRPLHNGSATFIALAVWSAWTAVRIRLSQGAACRSD</sequence>
<feature type="transmembrane region" description="Helical" evidence="2">
    <location>
        <begin position="452"/>
        <end position="473"/>
    </location>
</feature>
<accession>A0AB39QCE4</accession>
<keyword evidence="2" id="KW-1133">Transmembrane helix</keyword>
<gene>
    <name evidence="3" type="ORF">AB5J52_01125</name>
</gene>
<evidence type="ECO:0000313" key="3">
    <source>
        <dbReference type="EMBL" id="XDQ40978.1"/>
    </source>
</evidence>
<feature type="transmembrane region" description="Helical" evidence="2">
    <location>
        <begin position="485"/>
        <end position="503"/>
    </location>
</feature>
<reference evidence="3" key="1">
    <citation type="submission" date="2024-07" db="EMBL/GenBank/DDBJ databases">
        <authorList>
            <person name="Yu S.T."/>
        </authorList>
    </citation>
    <scope>NUCLEOTIDE SEQUENCE</scope>
    <source>
        <strain evidence="3">R39</strain>
    </source>
</reference>
<feature type="region of interest" description="Disordered" evidence="1">
    <location>
        <begin position="422"/>
        <end position="443"/>
    </location>
</feature>
<organism evidence="3">
    <name type="scientific">Streptomyces sp. R39</name>
    <dbReference type="NCBI Taxonomy" id="3238631"/>
    <lineage>
        <taxon>Bacteria</taxon>
        <taxon>Bacillati</taxon>
        <taxon>Actinomycetota</taxon>
        <taxon>Actinomycetes</taxon>
        <taxon>Kitasatosporales</taxon>
        <taxon>Streptomycetaceae</taxon>
        <taxon>Streptomyces</taxon>
    </lineage>
</organism>
<feature type="transmembrane region" description="Helical" evidence="2">
    <location>
        <begin position="24"/>
        <end position="48"/>
    </location>
</feature>
<keyword evidence="2" id="KW-0812">Transmembrane</keyword>
<feature type="compositionally biased region" description="Basic and acidic residues" evidence="1">
    <location>
        <begin position="422"/>
        <end position="435"/>
    </location>
</feature>
<protein>
    <submittedName>
        <fullName evidence="3">Uncharacterized protein</fullName>
    </submittedName>
</protein>
<dbReference type="AlphaFoldDB" id="A0AB39QCE4"/>
<keyword evidence="2" id="KW-0472">Membrane</keyword>